<keyword evidence="3" id="KW-1185">Reference proteome</keyword>
<proteinExistence type="predicted"/>
<gene>
    <name evidence="2" type="ORF">BO85DRAFT_197861</name>
</gene>
<dbReference type="AlphaFoldDB" id="A0A8G1QQQ8"/>
<dbReference type="RefSeq" id="XP_025510463.1">
    <property type="nucleotide sequence ID" value="XM_025654498.1"/>
</dbReference>
<feature type="region of interest" description="Disordered" evidence="1">
    <location>
        <begin position="85"/>
        <end position="106"/>
    </location>
</feature>
<accession>A0A8G1QQQ8</accession>
<feature type="compositionally biased region" description="Basic residues" evidence="1">
    <location>
        <begin position="85"/>
        <end position="95"/>
    </location>
</feature>
<dbReference type="Proteomes" id="UP000249526">
    <property type="component" value="Unassembled WGS sequence"/>
</dbReference>
<reference evidence="2 3" key="1">
    <citation type="submission" date="2018-02" db="EMBL/GenBank/DDBJ databases">
        <title>The genomes of Aspergillus section Nigri reveals drivers in fungal speciation.</title>
        <authorList>
            <consortium name="DOE Joint Genome Institute"/>
            <person name="Vesth T.C."/>
            <person name="Nybo J."/>
            <person name="Theobald S."/>
            <person name="Brandl J."/>
            <person name="Frisvad J.C."/>
            <person name="Nielsen K.F."/>
            <person name="Lyhne E.K."/>
            <person name="Kogle M.E."/>
            <person name="Kuo A."/>
            <person name="Riley R."/>
            <person name="Clum A."/>
            <person name="Nolan M."/>
            <person name="Lipzen A."/>
            <person name="Salamov A."/>
            <person name="Henrissat B."/>
            <person name="Wiebenga A."/>
            <person name="De vries R.P."/>
            <person name="Grigoriev I.V."/>
            <person name="Mortensen U.H."/>
            <person name="Andersen M.R."/>
            <person name="Baker S.E."/>
        </authorList>
    </citation>
    <scope>NUCLEOTIDE SEQUENCE [LARGE SCALE GENOMIC DNA]</scope>
    <source>
        <strain evidence="2 3">CBS 112811</strain>
    </source>
</reference>
<name>A0A8G1QQQ8_9EURO</name>
<sequence length="180" mass="21132">MNLHTHHDQDFFFAPRPDFPEVERTLQGLPAPSVFSPTDPDLPSYNYQAIRTYLHTKNYKKQGTIYIWKLIIEPSLIQQKHKAHTKIERRKKRKKEPLISPNQTTPNQAYQPILLSLTQWKKGMDSDGRYLAPSQEKLSNRMRERERERGKVGKHIQGPTKFSNLPKKPTPTHTPFYFPS</sequence>
<dbReference type="EMBL" id="KZ825083">
    <property type="protein sequence ID" value="RAH52541.1"/>
    <property type="molecule type" value="Genomic_DNA"/>
</dbReference>
<feature type="compositionally biased region" description="Basic and acidic residues" evidence="1">
    <location>
        <begin position="138"/>
        <end position="151"/>
    </location>
</feature>
<evidence type="ECO:0000313" key="3">
    <source>
        <dbReference type="Proteomes" id="UP000249526"/>
    </source>
</evidence>
<evidence type="ECO:0000313" key="2">
    <source>
        <dbReference type="EMBL" id="RAH52541.1"/>
    </source>
</evidence>
<evidence type="ECO:0000256" key="1">
    <source>
        <dbReference type="SAM" id="MobiDB-lite"/>
    </source>
</evidence>
<feature type="region of interest" description="Disordered" evidence="1">
    <location>
        <begin position="129"/>
        <end position="180"/>
    </location>
</feature>
<organism evidence="2 3">
    <name type="scientific">Aspergillus piperis CBS 112811</name>
    <dbReference type="NCBI Taxonomy" id="1448313"/>
    <lineage>
        <taxon>Eukaryota</taxon>
        <taxon>Fungi</taxon>
        <taxon>Dikarya</taxon>
        <taxon>Ascomycota</taxon>
        <taxon>Pezizomycotina</taxon>
        <taxon>Eurotiomycetes</taxon>
        <taxon>Eurotiomycetidae</taxon>
        <taxon>Eurotiales</taxon>
        <taxon>Aspergillaceae</taxon>
        <taxon>Aspergillus</taxon>
        <taxon>Aspergillus subgen. Circumdati</taxon>
    </lineage>
</organism>
<protein>
    <submittedName>
        <fullName evidence="2">Uncharacterized protein</fullName>
    </submittedName>
</protein>
<dbReference type="GeneID" id="37157900"/>